<evidence type="ECO:0000256" key="3">
    <source>
        <dbReference type="ARBA" id="ARBA00023274"/>
    </source>
</evidence>
<reference evidence="5 6" key="1">
    <citation type="submission" date="2019-09" db="EMBL/GenBank/DDBJ databases">
        <title>Draft genome of the ectomycorrhizal ascomycete Sphaerosporella brunnea.</title>
        <authorList>
            <consortium name="DOE Joint Genome Institute"/>
            <person name="Benucci G.M."/>
            <person name="Marozzi G."/>
            <person name="Antonielli L."/>
            <person name="Sanchez S."/>
            <person name="Marco P."/>
            <person name="Wang X."/>
            <person name="Falini L.B."/>
            <person name="Barry K."/>
            <person name="Haridas S."/>
            <person name="Lipzen A."/>
            <person name="Labutti K."/>
            <person name="Grigoriev I.V."/>
            <person name="Murat C."/>
            <person name="Martin F."/>
            <person name="Albertini E."/>
            <person name="Donnini D."/>
            <person name="Bonito G."/>
        </authorList>
    </citation>
    <scope>NUCLEOTIDE SEQUENCE [LARGE SCALE GENOMIC DNA]</scope>
    <source>
        <strain evidence="5 6">Sb_GMNB300</strain>
    </source>
</reference>
<dbReference type="Gene3D" id="3.40.50.790">
    <property type="match status" value="1"/>
</dbReference>
<sequence>MPPRPRLQLSALPTPSSILFSSRPAPAVACLRWQVRNYAAPQKKPSGNKKSRGGRTHFKPTDLSQIDQFSLLEAMRYIQAFEVGHDPVATKYELHVKLRTQKSGPTVKSRIRLPKPVKTDLRICVIAEGKQAEAAKAAGASLVGTQEVFEKIQNGEIDFDKCICHEGSFAALIKARLGPILGPKGLMPSQKLGTVVLDVAKAMKELTGASEYRERMGVIRVPIGQIAFTEQELAKNIKAFMEQLKKEFGAMSFRADKSINEVVLSSTRSPGFSLSGEFMPVAET</sequence>
<dbReference type="PANTHER" id="PTHR36427">
    <property type="entry name" value="54S RIBOSOMAL PROTEIN L1, MITOCHONDRIAL"/>
    <property type="match status" value="1"/>
</dbReference>
<evidence type="ECO:0000313" key="5">
    <source>
        <dbReference type="EMBL" id="KAA8913318.1"/>
    </source>
</evidence>
<keyword evidence="2 5" id="KW-0689">Ribosomal protein</keyword>
<feature type="compositionally biased region" description="Basic residues" evidence="4">
    <location>
        <begin position="46"/>
        <end position="58"/>
    </location>
</feature>
<evidence type="ECO:0000256" key="2">
    <source>
        <dbReference type="ARBA" id="ARBA00022980"/>
    </source>
</evidence>
<name>A0A5J5F802_9PEZI</name>
<dbReference type="InterPro" id="IPR016095">
    <property type="entry name" value="Ribosomal_uL1_3-a/b-sand"/>
</dbReference>
<feature type="region of interest" description="Disordered" evidence="4">
    <location>
        <begin position="40"/>
        <end position="60"/>
    </location>
</feature>
<dbReference type="FunCoup" id="A0A5J5F802">
    <property type="interactions" value="273"/>
</dbReference>
<dbReference type="PANTHER" id="PTHR36427:SF3">
    <property type="entry name" value="LARGE RIBOSOMAL SUBUNIT PROTEIN UL1M"/>
    <property type="match status" value="1"/>
</dbReference>
<dbReference type="OrthoDB" id="1747252at2759"/>
<comment type="caution">
    <text evidence="5">The sequence shown here is derived from an EMBL/GenBank/DDBJ whole genome shotgun (WGS) entry which is preliminary data.</text>
</comment>
<dbReference type="InParanoid" id="A0A5J5F802"/>
<keyword evidence="6" id="KW-1185">Reference proteome</keyword>
<dbReference type="Pfam" id="PF00687">
    <property type="entry name" value="Ribosomal_L1"/>
    <property type="match status" value="1"/>
</dbReference>
<dbReference type="SUPFAM" id="SSF56808">
    <property type="entry name" value="Ribosomal protein L1"/>
    <property type="match status" value="1"/>
</dbReference>
<dbReference type="GO" id="GO:0005762">
    <property type="term" value="C:mitochondrial large ribosomal subunit"/>
    <property type="evidence" value="ECO:0007669"/>
    <property type="project" value="TreeGrafter"/>
</dbReference>
<dbReference type="InterPro" id="IPR028364">
    <property type="entry name" value="Ribosomal_uL1/biogenesis"/>
</dbReference>
<protein>
    <submittedName>
        <fullName evidence="5">50S ribosomal protein L1</fullName>
    </submittedName>
</protein>
<comment type="similarity">
    <text evidence="1">Belongs to the universal ribosomal protein uL1 family.</text>
</comment>
<evidence type="ECO:0000256" key="4">
    <source>
        <dbReference type="SAM" id="MobiDB-lite"/>
    </source>
</evidence>
<dbReference type="GO" id="GO:0003735">
    <property type="term" value="F:structural constituent of ribosome"/>
    <property type="evidence" value="ECO:0007669"/>
    <property type="project" value="TreeGrafter"/>
</dbReference>
<organism evidence="5 6">
    <name type="scientific">Sphaerosporella brunnea</name>
    <dbReference type="NCBI Taxonomy" id="1250544"/>
    <lineage>
        <taxon>Eukaryota</taxon>
        <taxon>Fungi</taxon>
        <taxon>Dikarya</taxon>
        <taxon>Ascomycota</taxon>
        <taxon>Pezizomycotina</taxon>
        <taxon>Pezizomycetes</taxon>
        <taxon>Pezizales</taxon>
        <taxon>Pyronemataceae</taxon>
        <taxon>Sphaerosporella</taxon>
    </lineage>
</organism>
<gene>
    <name evidence="5" type="ORF">FN846DRAFT_930607</name>
</gene>
<dbReference type="EMBL" id="VXIS01000016">
    <property type="protein sequence ID" value="KAA8913318.1"/>
    <property type="molecule type" value="Genomic_DNA"/>
</dbReference>
<dbReference type="InterPro" id="IPR023674">
    <property type="entry name" value="Ribosomal_uL1-like"/>
</dbReference>
<proteinExistence type="inferred from homology"/>
<accession>A0A5J5F802</accession>
<dbReference type="CDD" id="cd00403">
    <property type="entry name" value="Ribosomal_L1"/>
    <property type="match status" value="1"/>
</dbReference>
<dbReference type="Gene3D" id="3.30.190.20">
    <property type="match status" value="1"/>
</dbReference>
<dbReference type="FunFam" id="3.40.50.790:FF:000001">
    <property type="entry name" value="50S ribosomal protein L1"/>
    <property type="match status" value="1"/>
</dbReference>
<dbReference type="AlphaFoldDB" id="A0A5J5F802"/>
<evidence type="ECO:0000256" key="1">
    <source>
        <dbReference type="ARBA" id="ARBA00010531"/>
    </source>
</evidence>
<evidence type="ECO:0000313" key="6">
    <source>
        <dbReference type="Proteomes" id="UP000326924"/>
    </source>
</evidence>
<dbReference type="Proteomes" id="UP000326924">
    <property type="component" value="Unassembled WGS sequence"/>
</dbReference>
<keyword evidence="3" id="KW-0687">Ribonucleoprotein</keyword>